<dbReference type="EMBL" id="CAJNBJ010000017">
    <property type="protein sequence ID" value="CAE6780231.1"/>
    <property type="molecule type" value="Genomic_DNA"/>
</dbReference>
<gene>
    <name evidence="1" type="ORF">NSPZN2_40717</name>
</gene>
<protein>
    <recommendedName>
        <fullName evidence="3">Transposase</fullName>
    </recommendedName>
</protein>
<evidence type="ECO:0000313" key="2">
    <source>
        <dbReference type="Proteomes" id="UP000675880"/>
    </source>
</evidence>
<comment type="caution">
    <text evidence="1">The sequence shown here is derived from an EMBL/GenBank/DDBJ whole genome shotgun (WGS) entry which is preliminary data.</text>
</comment>
<keyword evidence="2" id="KW-1185">Reference proteome</keyword>
<organism evidence="1 2">
    <name type="scientific">Nitrospira defluvii</name>
    <dbReference type="NCBI Taxonomy" id="330214"/>
    <lineage>
        <taxon>Bacteria</taxon>
        <taxon>Pseudomonadati</taxon>
        <taxon>Nitrospirota</taxon>
        <taxon>Nitrospiria</taxon>
        <taxon>Nitrospirales</taxon>
        <taxon>Nitrospiraceae</taxon>
        <taxon>Nitrospira</taxon>
    </lineage>
</organism>
<evidence type="ECO:0000313" key="1">
    <source>
        <dbReference type="EMBL" id="CAE6780231.1"/>
    </source>
</evidence>
<name>A0ABM8RZR3_9BACT</name>
<evidence type="ECO:0008006" key="3">
    <source>
        <dbReference type="Google" id="ProtNLM"/>
    </source>
</evidence>
<proteinExistence type="predicted"/>
<accession>A0ABM8RZR3</accession>
<dbReference type="Proteomes" id="UP000675880">
    <property type="component" value="Unassembled WGS sequence"/>
</dbReference>
<sequence>MVVSVTRHGGCGDQTTPLLCMTATDRDQTCLGQVVNEVFSVAAAMMAKPNQPDAERRTTFVRHGCRALYRPRHRRSIRCRRQRAASIDIAQIRSL</sequence>
<reference evidence="1 2" key="1">
    <citation type="submission" date="2021-02" db="EMBL/GenBank/DDBJ databases">
        <authorList>
            <person name="Han P."/>
        </authorList>
    </citation>
    <scope>NUCLEOTIDE SEQUENCE [LARGE SCALE GENOMIC DNA]</scope>
    <source>
        <strain evidence="1">Candidatus Nitrospira sp. ZN2</strain>
    </source>
</reference>